<feature type="domain" description="HTH arsR-type" evidence="1">
    <location>
        <begin position="1"/>
        <end position="100"/>
    </location>
</feature>
<accession>A0A7I7L749</accession>
<dbReference type="PANTHER" id="PTHR38600">
    <property type="entry name" value="TRANSCRIPTIONAL REGULATORY PROTEIN"/>
    <property type="match status" value="1"/>
</dbReference>
<dbReference type="KEGG" id="msho:MSHO_08830"/>
<protein>
    <submittedName>
        <fullName evidence="2">Transcriptional regulator</fullName>
    </submittedName>
</protein>
<proteinExistence type="predicted"/>
<dbReference type="InterPro" id="IPR001845">
    <property type="entry name" value="HTH_ArsR_DNA-bd_dom"/>
</dbReference>
<dbReference type="SUPFAM" id="SSF46785">
    <property type="entry name" value="Winged helix' DNA-binding domain"/>
    <property type="match status" value="1"/>
</dbReference>
<evidence type="ECO:0000313" key="2">
    <source>
        <dbReference type="EMBL" id="BBX55538.1"/>
    </source>
</evidence>
<dbReference type="InterPro" id="IPR011991">
    <property type="entry name" value="ArsR-like_HTH"/>
</dbReference>
<organism evidence="2 3">
    <name type="scientific">Mycobacterium shottsii</name>
    <dbReference type="NCBI Taxonomy" id="133549"/>
    <lineage>
        <taxon>Bacteria</taxon>
        <taxon>Bacillati</taxon>
        <taxon>Actinomycetota</taxon>
        <taxon>Actinomycetes</taxon>
        <taxon>Mycobacteriales</taxon>
        <taxon>Mycobacteriaceae</taxon>
        <taxon>Mycobacterium</taxon>
        <taxon>Mycobacterium ulcerans group</taxon>
    </lineage>
</organism>
<dbReference type="Pfam" id="PF12840">
    <property type="entry name" value="HTH_20"/>
    <property type="match status" value="1"/>
</dbReference>
<dbReference type="SMART" id="SM00418">
    <property type="entry name" value="HTH_ARSR"/>
    <property type="match status" value="1"/>
</dbReference>
<dbReference type="AlphaFoldDB" id="A0A7I7L749"/>
<dbReference type="Gene3D" id="1.10.10.10">
    <property type="entry name" value="Winged helix-like DNA-binding domain superfamily/Winged helix DNA-binding domain"/>
    <property type="match status" value="1"/>
</dbReference>
<dbReference type="EMBL" id="AP022572">
    <property type="protein sequence ID" value="BBX55538.1"/>
    <property type="molecule type" value="Genomic_DNA"/>
</dbReference>
<dbReference type="CDD" id="cd00090">
    <property type="entry name" value="HTH_ARSR"/>
    <property type="match status" value="1"/>
</dbReference>
<dbReference type="GO" id="GO:0003700">
    <property type="term" value="F:DNA-binding transcription factor activity"/>
    <property type="evidence" value="ECO:0007669"/>
    <property type="project" value="InterPro"/>
</dbReference>
<dbReference type="InterPro" id="IPR036390">
    <property type="entry name" value="WH_DNA-bd_sf"/>
</dbReference>
<dbReference type="InterPro" id="IPR036388">
    <property type="entry name" value="WH-like_DNA-bd_sf"/>
</dbReference>
<evidence type="ECO:0000313" key="3">
    <source>
        <dbReference type="Proteomes" id="UP000467164"/>
    </source>
</evidence>
<dbReference type="PANTHER" id="PTHR38600:SF1">
    <property type="entry name" value="TRANSCRIPTIONAL REGULATORY PROTEIN"/>
    <property type="match status" value="1"/>
</dbReference>
<keyword evidence="3" id="KW-1185">Reference proteome</keyword>
<reference evidence="2 3" key="1">
    <citation type="journal article" date="2019" name="Emerg. Microbes Infect.">
        <title>Comprehensive subspecies identification of 175 nontuberculous mycobacteria species based on 7547 genomic profiles.</title>
        <authorList>
            <person name="Matsumoto Y."/>
            <person name="Kinjo T."/>
            <person name="Motooka D."/>
            <person name="Nabeya D."/>
            <person name="Jung N."/>
            <person name="Uechi K."/>
            <person name="Horii T."/>
            <person name="Iida T."/>
            <person name="Fujita J."/>
            <person name="Nakamura S."/>
        </authorList>
    </citation>
    <scope>NUCLEOTIDE SEQUENCE [LARGE SCALE GENOMIC DNA]</scope>
    <source>
        <strain evidence="2 3">JCM 12657</strain>
    </source>
</reference>
<dbReference type="Proteomes" id="UP000467164">
    <property type="component" value="Chromosome"/>
</dbReference>
<evidence type="ECO:0000259" key="1">
    <source>
        <dbReference type="PROSITE" id="PS50987"/>
    </source>
</evidence>
<name>A0A7I7L749_9MYCO</name>
<gene>
    <name evidence="2" type="ORF">MSHO_08830</name>
</gene>
<sequence>MHIVREVGDVFKALADPTRRVILDELTDRNGQTLFEICARLTTKHGTCSTRQAISQHLDVLEAAELIETQRGGRQKFHYLNTAPLGQIAERWRIDTADSGRGTT</sequence>
<dbReference type="PROSITE" id="PS50987">
    <property type="entry name" value="HTH_ARSR_2"/>
    <property type="match status" value="1"/>
</dbReference>